<keyword evidence="1" id="KW-0812">Transmembrane</keyword>
<protein>
    <submittedName>
        <fullName evidence="2">Uncharacterized protein</fullName>
    </submittedName>
</protein>
<feature type="transmembrane region" description="Helical" evidence="1">
    <location>
        <begin position="46"/>
        <end position="65"/>
    </location>
</feature>
<name>A0AA89NHY1_9BACL</name>
<proteinExistence type="predicted"/>
<accession>A0AA89NHY1</accession>
<dbReference type="AlphaFoldDB" id="A0AA89NHY1"/>
<dbReference type="Proteomes" id="UP000613002">
    <property type="component" value="Unassembled WGS sequence"/>
</dbReference>
<reference evidence="2 3" key="1">
    <citation type="submission" date="2020-08" db="EMBL/GenBank/DDBJ databases">
        <title>Genomic Encyclopedia of Type Strains, Phase IV (KMG-IV): sequencing the most valuable type-strain genomes for metagenomic binning, comparative biology and taxonomic classification.</title>
        <authorList>
            <person name="Goeker M."/>
        </authorList>
    </citation>
    <scope>NUCLEOTIDE SEQUENCE [LARGE SCALE GENOMIC DNA]</scope>
    <source>
        <strain evidence="2 3">DSM 14590</strain>
    </source>
</reference>
<sequence>MNRRVNRHMIDRVEKTADTVKRIPCFPSCRLIRGAPKLKAGRNGQLFYYTFTLNFSLILFAIIFAKSTTRQE</sequence>
<evidence type="ECO:0000256" key="1">
    <source>
        <dbReference type="SAM" id="Phobius"/>
    </source>
</evidence>
<organism evidence="2 3">
    <name type="scientific">Parageobacillus toebii NBRC 107807</name>
    <dbReference type="NCBI Taxonomy" id="1223503"/>
    <lineage>
        <taxon>Bacteria</taxon>
        <taxon>Bacillati</taxon>
        <taxon>Bacillota</taxon>
        <taxon>Bacilli</taxon>
        <taxon>Bacillales</taxon>
        <taxon>Anoxybacillaceae</taxon>
        <taxon>Parageobacillus</taxon>
    </lineage>
</organism>
<gene>
    <name evidence="2" type="ORF">HNR78_000585</name>
</gene>
<comment type="caution">
    <text evidence="2">The sequence shown here is derived from an EMBL/GenBank/DDBJ whole genome shotgun (WGS) entry which is preliminary data.</text>
</comment>
<keyword evidence="1" id="KW-0472">Membrane</keyword>
<evidence type="ECO:0000313" key="3">
    <source>
        <dbReference type="Proteomes" id="UP000613002"/>
    </source>
</evidence>
<keyword evidence="1" id="KW-1133">Transmembrane helix</keyword>
<evidence type="ECO:0000313" key="2">
    <source>
        <dbReference type="EMBL" id="MBB3867711.1"/>
    </source>
</evidence>
<keyword evidence="3" id="KW-1185">Reference proteome</keyword>
<dbReference type="EMBL" id="JACICZ010000001">
    <property type="protein sequence ID" value="MBB3867711.1"/>
    <property type="molecule type" value="Genomic_DNA"/>
</dbReference>